<organism evidence="2">
    <name type="scientific">bioreactor metagenome</name>
    <dbReference type="NCBI Taxonomy" id="1076179"/>
    <lineage>
        <taxon>unclassified sequences</taxon>
        <taxon>metagenomes</taxon>
        <taxon>ecological metagenomes</taxon>
    </lineage>
</organism>
<evidence type="ECO:0000259" key="1">
    <source>
        <dbReference type="Pfam" id="PF03275"/>
    </source>
</evidence>
<dbReference type="GO" id="GO:0008767">
    <property type="term" value="F:UDP-galactopyranose mutase activity"/>
    <property type="evidence" value="ECO:0007669"/>
    <property type="project" value="UniProtKB-EC"/>
</dbReference>
<proteinExistence type="predicted"/>
<dbReference type="Gene3D" id="3.40.50.720">
    <property type="entry name" value="NAD(P)-binding Rossmann-like Domain"/>
    <property type="match status" value="2"/>
</dbReference>
<dbReference type="PANTHER" id="PTHR21197:SF0">
    <property type="entry name" value="UDP-GALACTOPYRANOSE MUTASE"/>
    <property type="match status" value="1"/>
</dbReference>
<dbReference type="GO" id="GO:0050660">
    <property type="term" value="F:flavin adenine dinucleotide binding"/>
    <property type="evidence" value="ECO:0007669"/>
    <property type="project" value="TreeGrafter"/>
</dbReference>
<reference evidence="2" key="1">
    <citation type="submission" date="2019-08" db="EMBL/GenBank/DDBJ databases">
        <authorList>
            <person name="Kucharzyk K."/>
            <person name="Murdoch R.W."/>
            <person name="Higgins S."/>
            <person name="Loffler F."/>
        </authorList>
    </citation>
    <scope>NUCLEOTIDE SEQUENCE</scope>
</reference>
<dbReference type="EMBL" id="VSSQ01049113">
    <property type="protein sequence ID" value="MPN03185.1"/>
    <property type="molecule type" value="Genomic_DNA"/>
</dbReference>
<feature type="domain" description="UDP-galactopyranose mutase C-terminal" evidence="1">
    <location>
        <begin position="49"/>
        <end position="249"/>
    </location>
</feature>
<evidence type="ECO:0000313" key="2">
    <source>
        <dbReference type="EMBL" id="MPN03185.1"/>
    </source>
</evidence>
<dbReference type="InterPro" id="IPR015899">
    <property type="entry name" value="UDP-GalPyranose_mutase_C"/>
</dbReference>
<sequence>MNTFSKMWDVKTPAEAKAKIQSQIPTLGREPANLEEQAISMVGTDIYEKLVKGYTEKQWGRECNELPASIIKRLPLRFTFDNNYFNDPYQGIPVGGYTRMIEKMLDGTDVILNCDFFKKYRDFKKTADKLIYTGMIDEYFDYKLGHLEYRSLRFESRVENTDNYQGVAVVNYTGVEVPYTRMIEHKHFEFGTQPKTVVTEEYPCVWQPGMDAYYPINDEKNNKLYSEYEILARNEKDAIFGGRLGCYKYYDMDKVIRESMNRAEEEFSCDSKTQ</sequence>
<dbReference type="PANTHER" id="PTHR21197">
    <property type="entry name" value="UDP-GALACTOPYRANOSE MUTASE"/>
    <property type="match status" value="1"/>
</dbReference>
<dbReference type="SUPFAM" id="SSF54373">
    <property type="entry name" value="FAD-linked reductases, C-terminal domain"/>
    <property type="match status" value="1"/>
</dbReference>
<keyword evidence="2" id="KW-0413">Isomerase</keyword>
<dbReference type="Pfam" id="PF03275">
    <property type="entry name" value="GLF"/>
    <property type="match status" value="1"/>
</dbReference>
<dbReference type="GO" id="GO:0005829">
    <property type="term" value="C:cytosol"/>
    <property type="evidence" value="ECO:0007669"/>
    <property type="project" value="TreeGrafter"/>
</dbReference>
<comment type="caution">
    <text evidence="2">The sequence shown here is derived from an EMBL/GenBank/DDBJ whole genome shotgun (WGS) entry which is preliminary data.</text>
</comment>
<gene>
    <name evidence="2" type="primary">glf_9</name>
    <name evidence="2" type="ORF">SDC9_150411</name>
</gene>
<dbReference type="SUPFAM" id="SSF51971">
    <property type="entry name" value="Nucleotide-binding domain"/>
    <property type="match status" value="1"/>
</dbReference>
<protein>
    <submittedName>
        <fullName evidence="2">UDP-galactopyranose mutase</fullName>
        <ecNumber evidence="2">5.4.99.9</ecNumber>
    </submittedName>
</protein>
<name>A0A645EME5_9ZZZZ</name>
<dbReference type="EC" id="5.4.99.9" evidence="2"/>
<dbReference type="AlphaFoldDB" id="A0A645EME5"/>
<accession>A0A645EME5</accession>